<sequence>MRLVATTPLKLLMSLGDWVDGMQHKRRLCLARLKLQGWDLREVYVGLRISVLMSWVLPAAVLGLGLPCLLVSLGWEGPIVLQVSGHNTLDSLEMCMLVCMAYLRGTAPLA</sequence>
<comment type="caution">
    <text evidence="2">The sequence shown here is derived from an EMBL/GenBank/DDBJ whole genome shotgun (WGS) entry which is preliminary data.</text>
</comment>
<dbReference type="AlphaFoldDB" id="A0A699YQJ5"/>
<accession>A0A699YQJ5</accession>
<protein>
    <submittedName>
        <fullName evidence="2">Uncharacterized protein</fullName>
    </submittedName>
</protein>
<keyword evidence="1" id="KW-0472">Membrane</keyword>
<evidence type="ECO:0000256" key="1">
    <source>
        <dbReference type="SAM" id="Phobius"/>
    </source>
</evidence>
<dbReference type="EMBL" id="BLLF01000503">
    <property type="protein sequence ID" value="GFH12433.1"/>
    <property type="molecule type" value="Genomic_DNA"/>
</dbReference>
<keyword evidence="1" id="KW-1133">Transmembrane helix</keyword>
<reference evidence="2 3" key="1">
    <citation type="submission" date="2020-02" db="EMBL/GenBank/DDBJ databases">
        <title>Draft genome sequence of Haematococcus lacustris strain NIES-144.</title>
        <authorList>
            <person name="Morimoto D."/>
            <person name="Nakagawa S."/>
            <person name="Yoshida T."/>
            <person name="Sawayama S."/>
        </authorList>
    </citation>
    <scope>NUCLEOTIDE SEQUENCE [LARGE SCALE GENOMIC DNA]</scope>
    <source>
        <strain evidence="2 3">NIES-144</strain>
    </source>
</reference>
<name>A0A699YQJ5_HAELA</name>
<organism evidence="2 3">
    <name type="scientific">Haematococcus lacustris</name>
    <name type="common">Green alga</name>
    <name type="synonym">Haematococcus pluvialis</name>
    <dbReference type="NCBI Taxonomy" id="44745"/>
    <lineage>
        <taxon>Eukaryota</taxon>
        <taxon>Viridiplantae</taxon>
        <taxon>Chlorophyta</taxon>
        <taxon>core chlorophytes</taxon>
        <taxon>Chlorophyceae</taxon>
        <taxon>CS clade</taxon>
        <taxon>Chlamydomonadales</taxon>
        <taxon>Haematococcaceae</taxon>
        <taxon>Haematococcus</taxon>
    </lineage>
</organism>
<keyword evidence="1" id="KW-0812">Transmembrane</keyword>
<feature type="transmembrane region" description="Helical" evidence="1">
    <location>
        <begin position="51"/>
        <end position="75"/>
    </location>
</feature>
<evidence type="ECO:0000313" key="2">
    <source>
        <dbReference type="EMBL" id="GFH12433.1"/>
    </source>
</evidence>
<dbReference type="Proteomes" id="UP000485058">
    <property type="component" value="Unassembled WGS sequence"/>
</dbReference>
<keyword evidence="3" id="KW-1185">Reference proteome</keyword>
<proteinExistence type="predicted"/>
<gene>
    <name evidence="2" type="ORF">HaLaN_08124</name>
</gene>
<evidence type="ECO:0000313" key="3">
    <source>
        <dbReference type="Proteomes" id="UP000485058"/>
    </source>
</evidence>